<dbReference type="PANTHER" id="PTHR43384:SF14">
    <property type="entry name" value="ESX-1 SECRETION-ASSOCIATED PROTEIN ESPI"/>
    <property type="match status" value="1"/>
</dbReference>
<dbReference type="InterPro" id="IPR050625">
    <property type="entry name" value="ParA/MinD_ATPase"/>
</dbReference>
<evidence type="ECO:0000313" key="2">
    <source>
        <dbReference type="EMBL" id="VZO35102.1"/>
    </source>
</evidence>
<gene>
    <name evidence="2" type="ORF">HALOF300_00328</name>
</gene>
<dbReference type="Proteomes" id="UP000419743">
    <property type="component" value="Unassembled WGS sequence"/>
</dbReference>
<feature type="region of interest" description="Disordered" evidence="1">
    <location>
        <begin position="138"/>
        <end position="326"/>
    </location>
</feature>
<feature type="compositionally biased region" description="Low complexity" evidence="1">
    <location>
        <begin position="169"/>
        <end position="182"/>
    </location>
</feature>
<proteinExistence type="predicted"/>
<evidence type="ECO:0000256" key="1">
    <source>
        <dbReference type="SAM" id="MobiDB-lite"/>
    </source>
</evidence>
<feature type="compositionally biased region" description="Pro residues" evidence="1">
    <location>
        <begin position="215"/>
        <end position="225"/>
    </location>
</feature>
<dbReference type="AlphaFoldDB" id="A0A7M4DDY8"/>
<feature type="compositionally biased region" description="Low complexity" evidence="1">
    <location>
        <begin position="253"/>
        <end position="273"/>
    </location>
</feature>
<accession>A0A7M4DDY8</accession>
<dbReference type="GO" id="GO:0009898">
    <property type="term" value="C:cytoplasmic side of plasma membrane"/>
    <property type="evidence" value="ECO:0007669"/>
    <property type="project" value="TreeGrafter"/>
</dbReference>
<evidence type="ECO:0000313" key="3">
    <source>
        <dbReference type="Proteomes" id="UP000419743"/>
    </source>
</evidence>
<dbReference type="GO" id="GO:0005524">
    <property type="term" value="F:ATP binding"/>
    <property type="evidence" value="ECO:0007669"/>
    <property type="project" value="TreeGrafter"/>
</dbReference>
<reference evidence="2 3" key="1">
    <citation type="submission" date="2019-11" db="EMBL/GenBank/DDBJ databases">
        <authorList>
            <person name="Criscuolo A."/>
        </authorList>
    </citation>
    <scope>NUCLEOTIDE SEQUENCE [LARGE SCALE GENOMIC DNA]</scope>
    <source>
        <strain evidence="2">CIP111667</strain>
    </source>
</reference>
<feature type="region of interest" description="Disordered" evidence="1">
    <location>
        <begin position="77"/>
        <end position="104"/>
    </location>
</feature>
<dbReference type="Gene3D" id="3.40.50.300">
    <property type="entry name" value="P-loop containing nucleotide triphosphate hydrolases"/>
    <property type="match status" value="1"/>
</dbReference>
<feature type="compositionally biased region" description="Low complexity" evidence="1">
    <location>
        <begin position="284"/>
        <end position="303"/>
    </location>
</feature>
<dbReference type="EMBL" id="CACRYJ010000006">
    <property type="protein sequence ID" value="VZO35102.1"/>
    <property type="molecule type" value="Genomic_DNA"/>
</dbReference>
<sequence>MNFDNVPPHPRVSATIDPDGVAEVIFDGVPHYLRSGSLPGARRDVTTYVAQRAREVLGRAVLVHVSEPEGRFELAVHPDGSVDERASRDQAPEPGAPGADPQLDATVMTRVRPPGAPAAQESAPMAAVAAEVAKPAAAAGTADPATQAGPATPAAQGEPADAAVREESAGAAAQAEPAGSAEPPAPQSPAPQVPTAAPDHWAPPPRPAESEQVRPPVPPLAPPPARQSALVQQSASVTQPAQRPQPQQPAPSPHRAQPGSHPTQPAHQASFPAPAQPPSPMPSFSPSAPQPGGQAYPPQSGGSASVPQPAGPAYPPQHGGVAYPQQTGEPALTRRQLRESFLTQEQVEAPASTGLRGVLARAGIKTAPSAAERSERSDRNTVSQHWPGVRTIAIVNGKGGANKTPTTALLAAVFARNSGAATLAWDNNVTRGTLGWRTDQGPHDATVLDLLPEVDNLLSPGAKAGDISHYVHHQPADKYDVLRSNPHLLSSETRISAPDVDAIHDVAGRYYRLVFVDSGNDESAENWLRMIDKADQLVVASIAKPEHAEAGALLLEELVARGGRSAELARGAVVVVSQAREKDTRPAASDIAQGFTGWVRETVTIPYDRAMVESVLRFDSLAPATQRAWLRAGAAVAAGL</sequence>
<feature type="compositionally biased region" description="Pro residues" evidence="1">
    <location>
        <begin position="274"/>
        <end position="283"/>
    </location>
</feature>
<organism evidence="2 3">
    <name type="scientific">Occultella aeris</name>
    <dbReference type="NCBI Taxonomy" id="2761496"/>
    <lineage>
        <taxon>Bacteria</taxon>
        <taxon>Bacillati</taxon>
        <taxon>Actinomycetota</taxon>
        <taxon>Actinomycetes</taxon>
        <taxon>Micrococcales</taxon>
        <taxon>Ruaniaceae</taxon>
        <taxon>Occultella</taxon>
    </lineage>
</organism>
<dbReference type="PANTHER" id="PTHR43384">
    <property type="entry name" value="SEPTUM SITE-DETERMINING PROTEIN MIND HOMOLOG, CHLOROPLASTIC-RELATED"/>
    <property type="match status" value="1"/>
</dbReference>
<comment type="caution">
    <text evidence="2">The sequence shown here is derived from an EMBL/GenBank/DDBJ whole genome shotgun (WGS) entry which is preliminary data.</text>
</comment>
<feature type="compositionally biased region" description="Pro residues" evidence="1">
    <location>
        <begin position="183"/>
        <end position="192"/>
    </location>
</feature>
<feature type="compositionally biased region" description="Basic and acidic residues" evidence="1">
    <location>
        <begin position="77"/>
        <end position="91"/>
    </location>
</feature>
<dbReference type="SUPFAM" id="SSF52540">
    <property type="entry name" value="P-loop containing nucleoside triphosphate hydrolases"/>
    <property type="match status" value="1"/>
</dbReference>
<feature type="compositionally biased region" description="Polar residues" evidence="1">
    <location>
        <begin position="229"/>
        <end position="238"/>
    </location>
</feature>
<dbReference type="GO" id="GO:0016887">
    <property type="term" value="F:ATP hydrolysis activity"/>
    <property type="evidence" value="ECO:0007669"/>
    <property type="project" value="TreeGrafter"/>
</dbReference>
<protein>
    <recommendedName>
        <fullName evidence="4">AAA domain-containing protein</fullName>
    </recommendedName>
</protein>
<keyword evidence="3" id="KW-1185">Reference proteome</keyword>
<evidence type="ECO:0008006" key="4">
    <source>
        <dbReference type="Google" id="ProtNLM"/>
    </source>
</evidence>
<dbReference type="GO" id="GO:0005829">
    <property type="term" value="C:cytosol"/>
    <property type="evidence" value="ECO:0007669"/>
    <property type="project" value="TreeGrafter"/>
</dbReference>
<name>A0A7M4DDY8_9MICO</name>
<dbReference type="RefSeq" id="WP_156738904.1">
    <property type="nucleotide sequence ID" value="NZ_CACRYJ010000006.1"/>
</dbReference>
<feature type="compositionally biased region" description="Low complexity" evidence="1">
    <location>
        <begin position="138"/>
        <end position="162"/>
    </location>
</feature>
<dbReference type="GO" id="GO:0051782">
    <property type="term" value="P:negative regulation of cell division"/>
    <property type="evidence" value="ECO:0007669"/>
    <property type="project" value="TreeGrafter"/>
</dbReference>
<dbReference type="InterPro" id="IPR027417">
    <property type="entry name" value="P-loop_NTPase"/>
</dbReference>